<dbReference type="Gene3D" id="1.10.10.460">
    <property type="entry name" value="Ribonuclease hii. Domain 2"/>
    <property type="match status" value="1"/>
</dbReference>
<dbReference type="GO" id="GO:0004523">
    <property type="term" value="F:RNA-DNA hybrid ribonuclease activity"/>
    <property type="evidence" value="ECO:0007669"/>
    <property type="project" value="UniProtKB-UniRule"/>
</dbReference>
<dbReference type="PANTHER" id="PTHR10954:SF7">
    <property type="entry name" value="RIBONUCLEASE H2 SUBUNIT A"/>
    <property type="match status" value="1"/>
</dbReference>
<feature type="binding site" evidence="8">
    <location>
        <position position="43"/>
    </location>
    <ligand>
        <name>a divalent metal cation</name>
        <dbReference type="ChEBI" id="CHEBI:60240"/>
    </ligand>
</feature>
<dbReference type="InterPro" id="IPR024567">
    <property type="entry name" value="RNase_HII/HIII_dom"/>
</dbReference>
<dbReference type="GO" id="GO:0003723">
    <property type="term" value="F:RNA binding"/>
    <property type="evidence" value="ECO:0007669"/>
    <property type="project" value="UniProtKB-UniRule"/>
</dbReference>
<feature type="compositionally biased region" description="Low complexity" evidence="10">
    <location>
        <begin position="351"/>
        <end position="366"/>
    </location>
</feature>
<dbReference type="PROSITE" id="PS51975">
    <property type="entry name" value="RNASE_H_2"/>
    <property type="match status" value="1"/>
</dbReference>
<evidence type="ECO:0000256" key="4">
    <source>
        <dbReference type="ARBA" id="ARBA00022722"/>
    </source>
</evidence>
<dbReference type="GO" id="GO:0043137">
    <property type="term" value="P:DNA replication, removal of RNA primer"/>
    <property type="evidence" value="ECO:0007669"/>
    <property type="project" value="TreeGrafter"/>
</dbReference>
<evidence type="ECO:0000259" key="11">
    <source>
        <dbReference type="PROSITE" id="PS51975"/>
    </source>
</evidence>
<dbReference type="GO" id="GO:0006298">
    <property type="term" value="P:mismatch repair"/>
    <property type="evidence" value="ECO:0007669"/>
    <property type="project" value="TreeGrafter"/>
</dbReference>
<keyword evidence="4 8" id="KW-0540">Nuclease</keyword>
<feature type="region of interest" description="Disordered" evidence="10">
    <location>
        <begin position="345"/>
        <end position="366"/>
    </location>
</feature>
<dbReference type="Proteomes" id="UP001216638">
    <property type="component" value="Chromosome 2"/>
</dbReference>
<evidence type="ECO:0000256" key="8">
    <source>
        <dbReference type="PROSITE-ProRule" id="PRU01319"/>
    </source>
</evidence>
<accession>A0AAF0IPV1</accession>
<comment type="function">
    <text evidence="9">Endonuclease that specifically degrades the RNA of RNA-DNA hybrids.</text>
</comment>
<dbReference type="CDD" id="cd07181">
    <property type="entry name" value="RNase_HII_eukaryota_like"/>
    <property type="match status" value="1"/>
</dbReference>
<feature type="region of interest" description="Disordered" evidence="10">
    <location>
        <begin position="286"/>
        <end position="308"/>
    </location>
</feature>
<dbReference type="FunFam" id="3.30.420.10:FF:000016">
    <property type="entry name" value="Ribonuclease"/>
    <property type="match status" value="1"/>
</dbReference>
<evidence type="ECO:0000313" key="13">
    <source>
        <dbReference type="Proteomes" id="UP001216638"/>
    </source>
</evidence>
<evidence type="ECO:0000256" key="5">
    <source>
        <dbReference type="ARBA" id="ARBA00022723"/>
    </source>
</evidence>
<name>A0AAF0IPV1_9BASI</name>
<dbReference type="InterPro" id="IPR001352">
    <property type="entry name" value="RNase_HII/HIII"/>
</dbReference>
<evidence type="ECO:0000256" key="10">
    <source>
        <dbReference type="SAM" id="MobiDB-lite"/>
    </source>
</evidence>
<evidence type="ECO:0000256" key="9">
    <source>
        <dbReference type="RuleBase" id="RU003515"/>
    </source>
</evidence>
<keyword evidence="7 8" id="KW-0378">Hydrolase</keyword>
<protein>
    <recommendedName>
        <fullName evidence="9">Ribonuclease</fullName>
        <ecNumber evidence="9">3.1.26.4</ecNumber>
    </recommendedName>
</protein>
<feature type="binding site" evidence="8">
    <location>
        <position position="44"/>
    </location>
    <ligand>
        <name>a divalent metal cation</name>
        <dbReference type="ChEBI" id="CHEBI:60240"/>
    </ligand>
</feature>
<dbReference type="AlphaFoldDB" id="A0AAF0IPV1"/>
<reference evidence="12" key="1">
    <citation type="submission" date="2023-03" db="EMBL/GenBank/DDBJ databases">
        <title>Mating type loci evolution in Malassezia.</title>
        <authorList>
            <person name="Coelho M.A."/>
        </authorList>
    </citation>
    <scope>NUCLEOTIDE SEQUENCE</scope>
    <source>
        <strain evidence="12">CBS 14135</strain>
    </source>
</reference>
<dbReference type="Gene3D" id="3.30.420.10">
    <property type="entry name" value="Ribonuclease H-like superfamily/Ribonuclease H"/>
    <property type="match status" value="1"/>
</dbReference>
<evidence type="ECO:0000256" key="1">
    <source>
        <dbReference type="ARBA" id="ARBA00000077"/>
    </source>
</evidence>
<evidence type="ECO:0000256" key="3">
    <source>
        <dbReference type="ARBA" id="ARBA00007058"/>
    </source>
</evidence>
<proteinExistence type="inferred from homology"/>
<evidence type="ECO:0000256" key="6">
    <source>
        <dbReference type="ARBA" id="ARBA00022759"/>
    </source>
</evidence>
<gene>
    <name evidence="12" type="ORF">MBRA1_002003</name>
</gene>
<dbReference type="GO" id="GO:0032299">
    <property type="term" value="C:ribonuclease H2 complex"/>
    <property type="evidence" value="ECO:0007669"/>
    <property type="project" value="TreeGrafter"/>
</dbReference>
<dbReference type="InterPro" id="IPR036397">
    <property type="entry name" value="RNaseH_sf"/>
</dbReference>
<evidence type="ECO:0000256" key="7">
    <source>
        <dbReference type="ARBA" id="ARBA00022801"/>
    </source>
</evidence>
<dbReference type="GO" id="GO:0046872">
    <property type="term" value="F:metal ion binding"/>
    <property type="evidence" value="ECO:0007669"/>
    <property type="project" value="UniProtKB-KW"/>
</dbReference>
<dbReference type="Pfam" id="PF01351">
    <property type="entry name" value="RNase_HII"/>
    <property type="match status" value="1"/>
</dbReference>
<organism evidence="12 13">
    <name type="scientific">Malassezia brasiliensis</name>
    <dbReference type="NCBI Taxonomy" id="1821822"/>
    <lineage>
        <taxon>Eukaryota</taxon>
        <taxon>Fungi</taxon>
        <taxon>Dikarya</taxon>
        <taxon>Basidiomycota</taxon>
        <taxon>Ustilaginomycotina</taxon>
        <taxon>Malasseziomycetes</taxon>
        <taxon>Malasseziales</taxon>
        <taxon>Malasseziaceae</taxon>
        <taxon>Malassezia</taxon>
    </lineage>
</organism>
<keyword evidence="5 8" id="KW-0479">Metal-binding</keyword>
<dbReference type="InterPro" id="IPR004649">
    <property type="entry name" value="RNase_H2_suA"/>
</dbReference>
<comment type="similarity">
    <text evidence="3">Belongs to the RNase HII family. Eukaryotic subfamily.</text>
</comment>
<comment type="catalytic activity">
    <reaction evidence="1 8 9">
        <text>Endonucleolytic cleavage to 5'-phosphomonoester.</text>
        <dbReference type="EC" id="3.1.26.4"/>
    </reaction>
</comment>
<dbReference type="EMBL" id="CP119952">
    <property type="protein sequence ID" value="WFC95355.1"/>
    <property type="molecule type" value="Genomic_DNA"/>
</dbReference>
<dbReference type="PANTHER" id="PTHR10954">
    <property type="entry name" value="RIBONUCLEASE H2 SUBUNIT A"/>
    <property type="match status" value="1"/>
</dbReference>
<comment type="cofactor">
    <cofactor evidence="2">
        <name>Mg(2+)</name>
        <dbReference type="ChEBI" id="CHEBI:18420"/>
    </cofactor>
</comment>
<dbReference type="SUPFAM" id="SSF53098">
    <property type="entry name" value="Ribonuclease H-like"/>
    <property type="match status" value="1"/>
</dbReference>
<comment type="cofactor">
    <cofactor evidence="8">
        <name>Mn(2+)</name>
        <dbReference type="ChEBI" id="CHEBI:29035"/>
    </cofactor>
    <cofactor evidence="8">
        <name>Mg(2+)</name>
        <dbReference type="ChEBI" id="CHEBI:18420"/>
    </cofactor>
    <text evidence="8">Manganese or magnesium. Binds 1 divalent metal ion per monomer in the absence of substrate. May bind a second metal ion after substrate binding.</text>
</comment>
<dbReference type="NCBIfam" id="TIGR00729">
    <property type="entry name" value="ribonuclease HII"/>
    <property type="match status" value="1"/>
</dbReference>
<dbReference type="InterPro" id="IPR023160">
    <property type="entry name" value="RNase_HII_hlx-loop-hlx_cap_dom"/>
</dbReference>
<dbReference type="InterPro" id="IPR012337">
    <property type="entry name" value="RNaseH-like_sf"/>
</dbReference>
<dbReference type="EC" id="3.1.26.4" evidence="9"/>
<keyword evidence="6 8" id="KW-0255">Endonuclease</keyword>
<feature type="binding site" evidence="8">
    <location>
        <position position="151"/>
    </location>
    <ligand>
        <name>a divalent metal cation</name>
        <dbReference type="ChEBI" id="CHEBI:60240"/>
    </ligand>
</feature>
<keyword evidence="13" id="KW-1185">Reference proteome</keyword>
<evidence type="ECO:0000256" key="2">
    <source>
        <dbReference type="ARBA" id="ARBA00001946"/>
    </source>
</evidence>
<evidence type="ECO:0000313" key="12">
    <source>
        <dbReference type="EMBL" id="WFC95355.1"/>
    </source>
</evidence>
<dbReference type="FunFam" id="1.10.10.460:FF:000001">
    <property type="entry name" value="Ribonuclease"/>
    <property type="match status" value="1"/>
</dbReference>
<sequence>MDPTVPSVRVAPLTASYTYQSAIPDQCVGGTGTRRVPCVLGVDEAGRGPVLGPLVYGIAYCPEDQQELLRDVGFADSKTLTAERRDALLAALREHHASMGWAVRVMSPQDISAGMLKRRAHNLNAQSSDATVLLIQGILDSGVDITKIFVDTVGDPNAYKRLLQSHFPRHTHIEWTVTRKADAIYPIVGAASIAAKVTRDRCLEHWMYAERNLVLPSSLEGAAGQKRKREDDEHAEEEETSAYVTGSGYPGDPRTVRYLQETLDPVFGWAGIVRFSWATAKTMLEEARPTRGSRRGQESEADDTVYSPLGTRLPSVTRAYTVRWIDEPATLTDFFSRAAPRKIGAPRGMSTKAKAPTEATAAPPAPVLPVTQQLQQADQEAQHKHRSALWRDLSLSHAGAADLFG</sequence>
<feature type="region of interest" description="Disordered" evidence="10">
    <location>
        <begin position="221"/>
        <end position="248"/>
    </location>
</feature>
<feature type="domain" description="RNase H type-2" evidence="11">
    <location>
        <begin position="37"/>
        <end position="289"/>
    </location>
</feature>